<proteinExistence type="inferred from homology"/>
<dbReference type="AlphaFoldDB" id="A0A7S0L005"/>
<evidence type="ECO:0000256" key="7">
    <source>
        <dbReference type="ARBA" id="ARBA00044172"/>
    </source>
</evidence>
<accession>A0A7S0L005</accession>
<keyword evidence="5" id="KW-0804">Transcription</keyword>
<evidence type="ECO:0000256" key="4">
    <source>
        <dbReference type="ARBA" id="ARBA00023015"/>
    </source>
</evidence>
<protein>
    <recommendedName>
        <fullName evidence="7">Protein dpy-30 homolog</fullName>
    </recommendedName>
</protein>
<sequence length="94" mass="10326">MSDMPDHLNDSQGEREPPEAAAGYDDPEEGKQGEKAAMAVQNKMNLQTAPIRTYLDSTVVPTLLQGLSALVKERPANPVEYLATYLLQNNPQKD</sequence>
<gene>
    <name evidence="9" type="ORF">CPEL01642_LOCUS92</name>
</gene>
<keyword evidence="6" id="KW-0539">Nucleus</keyword>
<dbReference type="PANTHER" id="PTHR23356">
    <property type="entry name" value="DPY30-RELATED"/>
    <property type="match status" value="1"/>
</dbReference>
<dbReference type="InterPro" id="IPR007858">
    <property type="entry name" value="Dpy-30_motif"/>
</dbReference>
<dbReference type="PANTHER" id="PTHR23356:SF16">
    <property type="entry name" value="DPY30 DOMAIN CONTAINING 2"/>
    <property type="match status" value="1"/>
</dbReference>
<evidence type="ECO:0000256" key="2">
    <source>
        <dbReference type="ARBA" id="ARBA00010849"/>
    </source>
</evidence>
<evidence type="ECO:0000256" key="8">
    <source>
        <dbReference type="SAM" id="MobiDB-lite"/>
    </source>
</evidence>
<reference evidence="9" key="1">
    <citation type="submission" date="2021-01" db="EMBL/GenBank/DDBJ databases">
        <authorList>
            <person name="Corre E."/>
            <person name="Pelletier E."/>
            <person name="Niang G."/>
            <person name="Scheremetjew M."/>
            <person name="Finn R."/>
            <person name="Kale V."/>
            <person name="Holt S."/>
            <person name="Cochrane G."/>
            <person name="Meng A."/>
            <person name="Brown T."/>
            <person name="Cohen L."/>
        </authorList>
    </citation>
    <scope>NUCLEOTIDE SEQUENCE</scope>
    <source>
        <strain evidence="9">PLY182g</strain>
    </source>
</reference>
<dbReference type="GO" id="GO:0006325">
    <property type="term" value="P:chromatin organization"/>
    <property type="evidence" value="ECO:0007669"/>
    <property type="project" value="UniProtKB-KW"/>
</dbReference>
<evidence type="ECO:0000256" key="3">
    <source>
        <dbReference type="ARBA" id="ARBA00022853"/>
    </source>
</evidence>
<comment type="similarity">
    <text evidence="2">Belongs to the dpy-30 family.</text>
</comment>
<keyword evidence="3" id="KW-0156">Chromatin regulator</keyword>
<dbReference type="GO" id="GO:0048188">
    <property type="term" value="C:Set1C/COMPASS complex"/>
    <property type="evidence" value="ECO:0007669"/>
    <property type="project" value="InterPro"/>
</dbReference>
<keyword evidence="4" id="KW-0805">Transcription regulation</keyword>
<name>A0A7S0L005_9EUKA</name>
<comment type="subcellular location">
    <subcellularLocation>
        <location evidence="1">Nucleus</location>
    </subcellularLocation>
</comment>
<dbReference type="InterPro" id="IPR049629">
    <property type="entry name" value="DPY30_SDC1_DD"/>
</dbReference>
<organism evidence="9">
    <name type="scientific">Coccolithus braarudii</name>
    <dbReference type="NCBI Taxonomy" id="221442"/>
    <lineage>
        <taxon>Eukaryota</taxon>
        <taxon>Haptista</taxon>
        <taxon>Haptophyta</taxon>
        <taxon>Prymnesiophyceae</taxon>
        <taxon>Coccolithales</taxon>
        <taxon>Coccolithaceae</taxon>
        <taxon>Coccolithus</taxon>
    </lineage>
</organism>
<evidence type="ECO:0000256" key="6">
    <source>
        <dbReference type="ARBA" id="ARBA00023242"/>
    </source>
</evidence>
<dbReference type="EMBL" id="HBEY01000192">
    <property type="protein sequence ID" value="CAD8596763.1"/>
    <property type="molecule type" value="Transcribed_RNA"/>
</dbReference>
<evidence type="ECO:0000256" key="1">
    <source>
        <dbReference type="ARBA" id="ARBA00004123"/>
    </source>
</evidence>
<dbReference type="CDD" id="cd22965">
    <property type="entry name" value="DD_DPY30_SDC1"/>
    <property type="match status" value="1"/>
</dbReference>
<dbReference type="InterPro" id="IPR037856">
    <property type="entry name" value="Sdc1/DPY30"/>
</dbReference>
<evidence type="ECO:0000256" key="5">
    <source>
        <dbReference type="ARBA" id="ARBA00023163"/>
    </source>
</evidence>
<evidence type="ECO:0000313" key="9">
    <source>
        <dbReference type="EMBL" id="CAD8596763.1"/>
    </source>
</evidence>
<dbReference type="Gene3D" id="1.20.890.10">
    <property type="entry name" value="cAMP-dependent protein kinase regulatory subunit, dimerization-anchoring domain"/>
    <property type="match status" value="1"/>
</dbReference>
<feature type="compositionally biased region" description="Basic and acidic residues" evidence="8">
    <location>
        <begin position="1"/>
        <end position="18"/>
    </location>
</feature>
<feature type="region of interest" description="Disordered" evidence="8">
    <location>
        <begin position="1"/>
        <end position="35"/>
    </location>
</feature>
<dbReference type="Pfam" id="PF05186">
    <property type="entry name" value="Dpy-30"/>
    <property type="match status" value="1"/>
</dbReference>